<keyword evidence="3" id="KW-1185">Reference proteome</keyword>
<sequence>FSSHGYYKTTFFIDSNLSGCYHVDSTYKLIKNGFPLTVLGRTDIKHDFHPIAFCISSHEQEMDYNEFYAGLTNLANIQDIEFDPQYFLQDAWLASYNAITKIFDDVKLLMCYFHVILNCRKENRKLDGAIAQECKKHLKKMHFSINSQDMEKNYAEFRQFAKINCLNFFNYVKDQWLKGPFKRW</sequence>
<feature type="domain" description="MULE transposase" evidence="1">
    <location>
        <begin position="22"/>
        <end position="116"/>
    </location>
</feature>
<evidence type="ECO:0000313" key="3">
    <source>
        <dbReference type="Proteomes" id="UP000663879"/>
    </source>
</evidence>
<protein>
    <recommendedName>
        <fullName evidence="1">MULE transposase domain-containing protein</fullName>
    </recommendedName>
</protein>
<dbReference type="Proteomes" id="UP000663879">
    <property type="component" value="Unassembled WGS sequence"/>
</dbReference>
<evidence type="ECO:0000259" key="1">
    <source>
        <dbReference type="Pfam" id="PF10551"/>
    </source>
</evidence>
<organism evidence="2 3">
    <name type="scientific">Brachionus calyciflorus</name>
    <dbReference type="NCBI Taxonomy" id="104777"/>
    <lineage>
        <taxon>Eukaryota</taxon>
        <taxon>Metazoa</taxon>
        <taxon>Spiralia</taxon>
        <taxon>Gnathifera</taxon>
        <taxon>Rotifera</taxon>
        <taxon>Eurotatoria</taxon>
        <taxon>Monogononta</taxon>
        <taxon>Pseudotrocha</taxon>
        <taxon>Ploima</taxon>
        <taxon>Brachionidae</taxon>
        <taxon>Brachionus</taxon>
    </lineage>
</organism>
<evidence type="ECO:0000313" key="2">
    <source>
        <dbReference type="EMBL" id="CAF1095723.1"/>
    </source>
</evidence>
<dbReference type="Pfam" id="PF10551">
    <property type="entry name" value="MULE"/>
    <property type="match status" value="1"/>
</dbReference>
<dbReference type="AlphaFoldDB" id="A0A814NNU0"/>
<dbReference type="PANTHER" id="PTHR33977">
    <property type="entry name" value="ZINC ION BINDING PROTEIN"/>
    <property type="match status" value="1"/>
</dbReference>
<feature type="non-terminal residue" evidence="2">
    <location>
        <position position="1"/>
    </location>
</feature>
<comment type="caution">
    <text evidence="2">The sequence shown here is derived from an EMBL/GenBank/DDBJ whole genome shotgun (WGS) entry which is preliminary data.</text>
</comment>
<gene>
    <name evidence="2" type="ORF">OXX778_LOCUS20896</name>
</gene>
<reference evidence="2" key="1">
    <citation type="submission" date="2021-02" db="EMBL/GenBank/DDBJ databases">
        <authorList>
            <person name="Nowell W R."/>
        </authorList>
    </citation>
    <scope>NUCLEOTIDE SEQUENCE</scope>
    <source>
        <strain evidence="2">Ploen Becks lab</strain>
    </source>
</reference>
<proteinExistence type="predicted"/>
<dbReference type="OrthoDB" id="119028at2759"/>
<accession>A0A814NNU0</accession>
<name>A0A814NNU0_9BILA</name>
<dbReference type="EMBL" id="CAJNOC010007284">
    <property type="protein sequence ID" value="CAF1095723.1"/>
    <property type="molecule type" value="Genomic_DNA"/>
</dbReference>
<dbReference type="PANTHER" id="PTHR33977:SF1">
    <property type="entry name" value="ZINC ION BINDING PROTEIN"/>
    <property type="match status" value="1"/>
</dbReference>
<dbReference type="InterPro" id="IPR018289">
    <property type="entry name" value="MULE_transposase_dom"/>
</dbReference>